<evidence type="ECO:0000256" key="1">
    <source>
        <dbReference type="SAM" id="MobiDB-lite"/>
    </source>
</evidence>
<dbReference type="VEuPathDB" id="ToxoDB:cyc_04110"/>
<evidence type="ECO:0008006" key="4">
    <source>
        <dbReference type="Google" id="ProtNLM"/>
    </source>
</evidence>
<dbReference type="SUPFAM" id="SSF56112">
    <property type="entry name" value="Protein kinase-like (PK-like)"/>
    <property type="match status" value="1"/>
</dbReference>
<dbReference type="EMBL" id="JROU02000521">
    <property type="protein sequence ID" value="OEH79067.1"/>
    <property type="molecule type" value="Genomic_DNA"/>
</dbReference>
<dbReference type="InParanoid" id="A0A1D3D6L1"/>
<evidence type="ECO:0000313" key="2">
    <source>
        <dbReference type="EMBL" id="OEH79067.1"/>
    </source>
</evidence>
<name>A0A1D3D6L1_9EIME</name>
<proteinExistence type="predicted"/>
<keyword evidence="3" id="KW-1185">Reference proteome</keyword>
<dbReference type="InterPro" id="IPR011009">
    <property type="entry name" value="Kinase-like_dom_sf"/>
</dbReference>
<reference evidence="2 3" key="1">
    <citation type="journal article" date="2016" name="BMC Genomics">
        <title>Comparative genomics reveals Cyclospora cayetanensis possesses coccidia-like metabolism and invasion components but unique surface antigens.</title>
        <authorList>
            <person name="Liu S."/>
            <person name="Wang L."/>
            <person name="Zheng H."/>
            <person name="Xu Z."/>
            <person name="Roellig D.M."/>
            <person name="Li N."/>
            <person name="Frace M.A."/>
            <person name="Tang K."/>
            <person name="Arrowood M.J."/>
            <person name="Moss D.M."/>
            <person name="Zhang L."/>
            <person name="Feng Y."/>
            <person name="Xiao L."/>
        </authorList>
    </citation>
    <scope>NUCLEOTIDE SEQUENCE [LARGE SCALE GENOMIC DNA]</scope>
    <source>
        <strain evidence="2 3">CHN_HEN01</strain>
    </source>
</reference>
<accession>A0A1D3D6L1</accession>
<comment type="caution">
    <text evidence="2">The sequence shown here is derived from an EMBL/GenBank/DDBJ whole genome shotgun (WGS) entry which is preliminary data.</text>
</comment>
<feature type="region of interest" description="Disordered" evidence="1">
    <location>
        <begin position="132"/>
        <end position="151"/>
    </location>
</feature>
<feature type="region of interest" description="Disordered" evidence="1">
    <location>
        <begin position="32"/>
        <end position="101"/>
    </location>
</feature>
<protein>
    <recommendedName>
        <fullName evidence="4">Protein kinase domain-containing protein</fullName>
    </recommendedName>
</protein>
<feature type="compositionally biased region" description="Polar residues" evidence="1">
    <location>
        <begin position="76"/>
        <end position="87"/>
    </location>
</feature>
<dbReference type="VEuPathDB" id="ToxoDB:LOC34620691"/>
<gene>
    <name evidence="2" type="ORF">cyc_04110</name>
</gene>
<sequence length="593" mass="64894">MRPSSLLLAGAAATGGPCQVLAWQFTNPQEGSLHHPTAHGHHSVSQEWLFRGSSGPAPSQEATGVVSASRPEQALAETSASLPTSAVSHIDTHKGDSDTERYNDEKAVLRLVRLEDSGDEDAVTSALLRLQQHPHQPLDPATPADEKPENTWDEKQEGILNALRDAAAEAARNISAEGARHLVKEVMNKLGPPVVLRLEVSDAHHGNPKVPPGLLLDCLRDQTQYSMHFRVHTPPPTAAHPPTATAASKGEHYLMRFERAKGLAQDEAYTAAEAKRQKLVHSALRLLQKPLPTQPKPQEQLEPWLVADAKQPLQTHQQQPTGQQQERALSEAKRHLLLPLWVGQLTLPSPAVAVAGEDMLLNWVEIYPDALLRLQQLPMLQPNGQWFVALQLLKATAALHSAGLHLGALGPASPWISSDGRLLLDGVHSLQQQQQQRWGCEDEELEQPWRAYVPPEQALCEPAVPPKEKELWEQHLQQLQRQGVSPAEAAAAWGLGLLLFHVFCSTRLPYSISAVASTTDTLRHLRRLFLAAVAPSSGDRSTGKSLNLKTCGSDPRAHRLLKALLHPNPSLRASPALLLQQLLQEEQLVQGKP</sequence>
<dbReference type="Gene3D" id="1.10.510.10">
    <property type="entry name" value="Transferase(Phosphotransferase) domain 1"/>
    <property type="match status" value="1"/>
</dbReference>
<dbReference type="Proteomes" id="UP000095192">
    <property type="component" value="Unassembled WGS sequence"/>
</dbReference>
<evidence type="ECO:0000313" key="3">
    <source>
        <dbReference type="Proteomes" id="UP000095192"/>
    </source>
</evidence>
<feature type="compositionally biased region" description="Basic and acidic residues" evidence="1">
    <location>
        <begin position="90"/>
        <end position="101"/>
    </location>
</feature>
<organism evidence="2 3">
    <name type="scientific">Cyclospora cayetanensis</name>
    <dbReference type="NCBI Taxonomy" id="88456"/>
    <lineage>
        <taxon>Eukaryota</taxon>
        <taxon>Sar</taxon>
        <taxon>Alveolata</taxon>
        <taxon>Apicomplexa</taxon>
        <taxon>Conoidasida</taxon>
        <taxon>Coccidia</taxon>
        <taxon>Eucoccidiorida</taxon>
        <taxon>Eimeriorina</taxon>
        <taxon>Eimeriidae</taxon>
        <taxon>Cyclospora</taxon>
    </lineage>
</organism>
<dbReference type="AlphaFoldDB" id="A0A1D3D6L1"/>